<proteinExistence type="predicted"/>
<evidence type="ECO:0000313" key="1">
    <source>
        <dbReference type="EMBL" id="KAJ1352436.1"/>
    </source>
</evidence>
<protein>
    <submittedName>
        <fullName evidence="1">Uncharacterized protein</fullName>
    </submittedName>
</protein>
<dbReference type="AlphaFoldDB" id="A0AAD5QMW3"/>
<name>A0AAD5QMW3_PARTN</name>
<accession>A0AAD5QMW3</accession>
<comment type="caution">
    <text evidence="1">The sequence shown here is derived from an EMBL/GenBank/DDBJ whole genome shotgun (WGS) entry which is preliminary data.</text>
</comment>
<gene>
    <name evidence="1" type="ORF">KIN20_008767</name>
</gene>
<organism evidence="1 2">
    <name type="scientific">Parelaphostrongylus tenuis</name>
    <name type="common">Meningeal worm</name>
    <dbReference type="NCBI Taxonomy" id="148309"/>
    <lineage>
        <taxon>Eukaryota</taxon>
        <taxon>Metazoa</taxon>
        <taxon>Ecdysozoa</taxon>
        <taxon>Nematoda</taxon>
        <taxon>Chromadorea</taxon>
        <taxon>Rhabditida</taxon>
        <taxon>Rhabditina</taxon>
        <taxon>Rhabditomorpha</taxon>
        <taxon>Strongyloidea</taxon>
        <taxon>Metastrongylidae</taxon>
        <taxon>Parelaphostrongylus</taxon>
    </lineage>
</organism>
<dbReference type="EMBL" id="JAHQIW010001404">
    <property type="protein sequence ID" value="KAJ1352436.1"/>
    <property type="molecule type" value="Genomic_DNA"/>
</dbReference>
<evidence type="ECO:0000313" key="2">
    <source>
        <dbReference type="Proteomes" id="UP001196413"/>
    </source>
</evidence>
<keyword evidence="2" id="KW-1185">Reference proteome</keyword>
<reference evidence="1" key="1">
    <citation type="submission" date="2021-06" db="EMBL/GenBank/DDBJ databases">
        <title>Parelaphostrongylus tenuis whole genome reference sequence.</title>
        <authorList>
            <person name="Garwood T.J."/>
            <person name="Larsen P.A."/>
            <person name="Fountain-Jones N.M."/>
            <person name="Garbe J.R."/>
            <person name="Macchietto M.G."/>
            <person name="Kania S.A."/>
            <person name="Gerhold R.W."/>
            <person name="Richards J.E."/>
            <person name="Wolf T.M."/>
        </authorList>
    </citation>
    <scope>NUCLEOTIDE SEQUENCE</scope>
    <source>
        <strain evidence="1">MNPRO001-30</strain>
        <tissue evidence="1">Meninges</tissue>
    </source>
</reference>
<sequence>MRMQLRIRWAFIATCGDGFAEGPARSTKAPLRQQLVHQCSPKGKTVVEEYIPDYLTRTCKKSRNGMPKELMKEKLRKGQ</sequence>
<dbReference type="Proteomes" id="UP001196413">
    <property type="component" value="Unassembled WGS sequence"/>
</dbReference>